<dbReference type="RefSeq" id="WP_218316738.1">
    <property type="nucleotide sequence ID" value="NZ_JAGSPB010000002.1"/>
</dbReference>
<organism evidence="2 3">
    <name type="scientific">Erythrobacter ani</name>
    <dbReference type="NCBI Taxonomy" id="2827235"/>
    <lineage>
        <taxon>Bacteria</taxon>
        <taxon>Pseudomonadati</taxon>
        <taxon>Pseudomonadota</taxon>
        <taxon>Alphaproteobacteria</taxon>
        <taxon>Sphingomonadales</taxon>
        <taxon>Erythrobacteraceae</taxon>
        <taxon>Erythrobacter/Porphyrobacter group</taxon>
        <taxon>Erythrobacter</taxon>
    </lineage>
</organism>
<comment type="caution">
    <text evidence="2">The sequence shown here is derived from an EMBL/GenBank/DDBJ whole genome shotgun (WGS) entry which is preliminary data.</text>
</comment>
<proteinExistence type="predicted"/>
<accession>A0ABS6SMP1</accession>
<dbReference type="EMBL" id="JAGSPB010000002">
    <property type="protein sequence ID" value="MBV7266106.1"/>
    <property type="molecule type" value="Genomic_DNA"/>
</dbReference>
<dbReference type="Pfam" id="PF00903">
    <property type="entry name" value="Glyoxalase"/>
    <property type="match status" value="1"/>
</dbReference>
<sequence>MVTIVVPEIDDAITHYTQDWGFALIENTRHASGHRWVELGAAGGARLRLAEAKSDEQRSAIGRQAGESVAFFLSIADFDEAIIQWSTTAIDVLEAPRSESYGRVAVLKDKYGNRWDVFDKDYAAAA</sequence>
<dbReference type="PANTHER" id="PTHR36437:SF2">
    <property type="entry name" value="GLYOXALASE_BLEOMYCIN RESISTANCE PROTEIN_DIOXYGENASE"/>
    <property type="match status" value="1"/>
</dbReference>
<evidence type="ECO:0000313" key="2">
    <source>
        <dbReference type="EMBL" id="MBV7266106.1"/>
    </source>
</evidence>
<gene>
    <name evidence="2" type="ORF">KCG45_07940</name>
</gene>
<dbReference type="PANTHER" id="PTHR36437">
    <property type="entry name" value="GLYOXALASE/BLEOMYCIN RESISTANCE PROTEIN/DIOXYGENASE"/>
    <property type="match status" value="1"/>
</dbReference>
<dbReference type="Proteomes" id="UP000699975">
    <property type="component" value="Unassembled WGS sequence"/>
</dbReference>
<reference evidence="2 3" key="1">
    <citation type="submission" date="2021-04" db="EMBL/GenBank/DDBJ databases">
        <authorList>
            <person name="Pira H."/>
            <person name="Risdian C."/>
            <person name="Wink J."/>
        </authorList>
    </citation>
    <scope>NUCLEOTIDE SEQUENCE [LARGE SCALE GENOMIC DNA]</scope>
    <source>
        <strain evidence="2 3">WH131</strain>
    </source>
</reference>
<feature type="domain" description="VOC" evidence="1">
    <location>
        <begin position="1"/>
        <end position="120"/>
    </location>
</feature>
<dbReference type="InterPro" id="IPR004360">
    <property type="entry name" value="Glyas_Fos-R_dOase_dom"/>
</dbReference>
<dbReference type="PROSITE" id="PS51819">
    <property type="entry name" value="VOC"/>
    <property type="match status" value="1"/>
</dbReference>
<evidence type="ECO:0000259" key="1">
    <source>
        <dbReference type="PROSITE" id="PS51819"/>
    </source>
</evidence>
<keyword evidence="3" id="KW-1185">Reference proteome</keyword>
<protein>
    <submittedName>
        <fullName evidence="2">VOC family protein</fullName>
    </submittedName>
</protein>
<evidence type="ECO:0000313" key="3">
    <source>
        <dbReference type="Proteomes" id="UP000699975"/>
    </source>
</evidence>
<name>A0ABS6SMP1_9SPHN</name>
<dbReference type="InterPro" id="IPR037523">
    <property type="entry name" value="VOC_core"/>
</dbReference>